<dbReference type="PANTHER" id="PTHR43849">
    <property type="entry name" value="BLL3936 PROTEIN"/>
    <property type="match status" value="1"/>
</dbReference>
<name>A0A938Y061_9BACL</name>
<dbReference type="InterPro" id="IPR010656">
    <property type="entry name" value="DctM"/>
</dbReference>
<feature type="transmembrane region" description="Helical" evidence="1">
    <location>
        <begin position="116"/>
        <end position="133"/>
    </location>
</feature>
<feature type="transmembrane region" description="Helical" evidence="1">
    <location>
        <begin position="63"/>
        <end position="84"/>
    </location>
</feature>
<feature type="transmembrane region" description="Helical" evidence="1">
    <location>
        <begin position="478"/>
        <end position="500"/>
    </location>
</feature>
<evidence type="ECO:0000259" key="2">
    <source>
        <dbReference type="Pfam" id="PF06808"/>
    </source>
</evidence>
<gene>
    <name evidence="3" type="ORF">JOD01_000720</name>
</gene>
<feature type="transmembrane region" description="Helical" evidence="1">
    <location>
        <begin position="512"/>
        <end position="531"/>
    </location>
</feature>
<protein>
    <submittedName>
        <fullName evidence="3">TRAP transporter 4TM/12TM fusion protein</fullName>
    </submittedName>
</protein>
<keyword evidence="1" id="KW-1133">Transmembrane helix</keyword>
<dbReference type="PANTHER" id="PTHR43849:SF2">
    <property type="entry name" value="BLL3936 PROTEIN"/>
    <property type="match status" value="1"/>
</dbReference>
<feature type="transmembrane region" description="Helical" evidence="1">
    <location>
        <begin position="355"/>
        <end position="371"/>
    </location>
</feature>
<dbReference type="NCBIfam" id="TIGR02123">
    <property type="entry name" value="TRAP_fused"/>
    <property type="match status" value="1"/>
</dbReference>
<feature type="transmembrane region" description="Helical" evidence="1">
    <location>
        <begin position="543"/>
        <end position="564"/>
    </location>
</feature>
<proteinExistence type="predicted"/>
<comment type="caution">
    <text evidence="3">The sequence shown here is derived from an EMBL/GenBank/DDBJ whole genome shotgun (WGS) entry which is preliminary data.</text>
</comment>
<feature type="transmembrane region" description="Helical" evidence="1">
    <location>
        <begin position="36"/>
        <end position="51"/>
    </location>
</feature>
<evidence type="ECO:0000313" key="3">
    <source>
        <dbReference type="EMBL" id="MBM7589122.1"/>
    </source>
</evidence>
<feature type="transmembrane region" description="Helical" evidence="1">
    <location>
        <begin position="12"/>
        <end position="30"/>
    </location>
</feature>
<feature type="transmembrane region" description="Helical" evidence="1">
    <location>
        <begin position="392"/>
        <end position="411"/>
    </location>
</feature>
<keyword evidence="4" id="KW-1185">Reference proteome</keyword>
<dbReference type="Pfam" id="PF06808">
    <property type="entry name" value="DctM"/>
    <property type="match status" value="1"/>
</dbReference>
<feature type="transmembrane region" description="Helical" evidence="1">
    <location>
        <begin position="162"/>
        <end position="184"/>
    </location>
</feature>
<organism evidence="3 4">
    <name type="scientific">Brevibacillus fulvus</name>
    <dbReference type="NCBI Taxonomy" id="1125967"/>
    <lineage>
        <taxon>Bacteria</taxon>
        <taxon>Bacillati</taxon>
        <taxon>Bacillota</taxon>
        <taxon>Bacilli</taxon>
        <taxon>Bacillales</taxon>
        <taxon>Paenibacillaceae</taxon>
        <taxon>Brevibacillus</taxon>
    </lineage>
</organism>
<evidence type="ECO:0000256" key="1">
    <source>
        <dbReference type="SAM" id="Phobius"/>
    </source>
</evidence>
<dbReference type="RefSeq" id="WP_204516862.1">
    <property type="nucleotide sequence ID" value="NZ_BAABIN010000015.1"/>
</dbReference>
<dbReference type="InterPro" id="IPR011853">
    <property type="entry name" value="TRAP_DctM-Dct_fused"/>
</dbReference>
<feature type="transmembrane region" description="Helical" evidence="1">
    <location>
        <begin position="90"/>
        <end position="109"/>
    </location>
</feature>
<feature type="transmembrane region" description="Helical" evidence="1">
    <location>
        <begin position="431"/>
        <end position="457"/>
    </location>
</feature>
<dbReference type="AlphaFoldDB" id="A0A938Y061"/>
<sequence length="623" mass="66055">MISIGKFEAKLIAAISFLISVLVLVCQATHTISESQVLPIFLSMVLTYAFLKKPLGSHFLLQLLNWIVIAASIAVGVYLAVNFAEIASRAGTPTSTDIYMGLLAIVVILEALRRTVGWGLTLICIFFLIYAYYGRYFPDLLKHKGYSIERISSQLYLGSSGLYGLPLATMFRYVVIFIIFGAILERTGVSNFMIDLSRAVAGRLPGGTGHVSVLSSGLMGSVSGSAVANVMVGGNVTIPAMKKSGFSGTMAGAIEAVSSNGGQILPPVMGAAAFLIAENLQIPYAQVALAALLPGTLYFLAIAAVVHFYAVKHGIRPVAKSDLPSFGQVLKSGWLYPMPFIALIAMLLAGYSPTYSGLGATVAAIICGFLNSKNRLTLRKLFAAIREAGEGVVMLSIASAGAGIVIGSLTITGLGNRFSSVLVDLSGDSLLMLLLLSMIGSLIMGMGMSTTVVYILLASLVAPALIDMGITPIAAHLFILYFGTISMLTPPVAMASYAAAAISGDSPEKTGWTGFKIAIPSYILPFAFVYNQALLMEGSAFSIASSAILALVGVVLFSAAMIGWLTFRLSMLDRMYLILCAGLLLTGQLIPAAASILLLGLGYFLWWKKKMSRLELRSERMEL</sequence>
<accession>A0A938Y061</accession>
<feature type="transmembrane region" description="Helical" evidence="1">
    <location>
        <begin position="576"/>
        <end position="607"/>
    </location>
</feature>
<keyword evidence="1" id="KW-0812">Transmembrane</keyword>
<reference evidence="3" key="1">
    <citation type="submission" date="2021-01" db="EMBL/GenBank/DDBJ databases">
        <title>Genomic Encyclopedia of Type Strains, Phase IV (KMG-IV): sequencing the most valuable type-strain genomes for metagenomic binning, comparative biology and taxonomic classification.</title>
        <authorList>
            <person name="Goeker M."/>
        </authorList>
    </citation>
    <scope>NUCLEOTIDE SEQUENCE</scope>
    <source>
        <strain evidence="3">DSM 25523</strain>
    </source>
</reference>
<keyword evidence="1" id="KW-0472">Membrane</keyword>
<dbReference type="Proteomes" id="UP000717624">
    <property type="component" value="Unassembled WGS sequence"/>
</dbReference>
<feature type="transmembrane region" description="Helical" evidence="1">
    <location>
        <begin position="288"/>
        <end position="311"/>
    </location>
</feature>
<evidence type="ECO:0000313" key="4">
    <source>
        <dbReference type="Proteomes" id="UP000717624"/>
    </source>
</evidence>
<feature type="domain" description="TRAP C4-dicarboxylate transport system permease DctM subunit" evidence="2">
    <location>
        <begin position="103"/>
        <end position="536"/>
    </location>
</feature>
<dbReference type="EMBL" id="JAFBEB010000002">
    <property type="protein sequence ID" value="MBM7589122.1"/>
    <property type="molecule type" value="Genomic_DNA"/>
</dbReference>